<dbReference type="AlphaFoldDB" id="A0A7K3NKK6"/>
<comment type="caution">
    <text evidence="1">The sequence shown here is derived from an EMBL/GenBank/DDBJ whole genome shotgun (WGS) entry which is preliminary data.</text>
</comment>
<name>A0A7K3NKK6_9BACT</name>
<organism evidence="1 2">
    <name type="scientific">Desulfolutivibrio sulfodismutans</name>
    <dbReference type="NCBI Taxonomy" id="63561"/>
    <lineage>
        <taxon>Bacteria</taxon>
        <taxon>Pseudomonadati</taxon>
        <taxon>Thermodesulfobacteriota</taxon>
        <taxon>Desulfovibrionia</taxon>
        <taxon>Desulfovibrionales</taxon>
        <taxon>Desulfovibrionaceae</taxon>
        <taxon>Desulfolutivibrio</taxon>
    </lineage>
</organism>
<sequence length="229" mass="25642">MRTMDALKELQDERRGLERRLDRLSGVAASRAREFLEVGEAQRGVEAFLELAPGAASRLEVLTGELFGEVMDDIEVNLTHAVREILAQDREVKARREVKGNRLSIHFEMINQGGPEDILSGQGGSVCNIMSVGLRLLALSQLDPGRHRPFLVLDEQDCWLRPDLIPRFAKLIRKIGDRLGFQVLYISHHPVDHFMGEAAKVFLLRQSRETGVAVDVLLDRTADAAGREV</sequence>
<evidence type="ECO:0000313" key="1">
    <source>
        <dbReference type="EMBL" id="NDY56734.1"/>
    </source>
</evidence>
<accession>A0A7K3NKK6</accession>
<gene>
    <name evidence="1" type="ORF">G3N56_08250</name>
</gene>
<dbReference type="Proteomes" id="UP000469724">
    <property type="component" value="Unassembled WGS sequence"/>
</dbReference>
<evidence type="ECO:0000313" key="2">
    <source>
        <dbReference type="Proteomes" id="UP000469724"/>
    </source>
</evidence>
<dbReference type="SUPFAM" id="SSF52540">
    <property type="entry name" value="P-loop containing nucleoside triphosphate hydrolases"/>
    <property type="match status" value="1"/>
</dbReference>
<dbReference type="InterPro" id="IPR027417">
    <property type="entry name" value="P-loop_NTPase"/>
</dbReference>
<protein>
    <submittedName>
        <fullName evidence="1">Uncharacterized protein</fullName>
    </submittedName>
</protein>
<proteinExistence type="predicted"/>
<dbReference type="Gene3D" id="3.40.50.300">
    <property type="entry name" value="P-loop containing nucleotide triphosphate hydrolases"/>
    <property type="match status" value="1"/>
</dbReference>
<dbReference type="EMBL" id="JAAGRQ010000026">
    <property type="protein sequence ID" value="NDY56734.1"/>
    <property type="molecule type" value="Genomic_DNA"/>
</dbReference>
<reference evidence="1 2" key="1">
    <citation type="submission" date="2020-02" db="EMBL/GenBank/DDBJ databases">
        <title>Comparative genomics of sulfur disproportionating microorganisms.</title>
        <authorList>
            <person name="Ward L.M."/>
            <person name="Bertran E."/>
            <person name="Johnston D.T."/>
        </authorList>
    </citation>
    <scope>NUCLEOTIDE SEQUENCE [LARGE SCALE GENOMIC DNA]</scope>
    <source>
        <strain evidence="1 2">DSM 3696</strain>
    </source>
</reference>
<keyword evidence="2" id="KW-1185">Reference proteome</keyword>